<evidence type="ECO:0000313" key="3">
    <source>
        <dbReference type="Ensembl" id="ENSSLDP00000012130.1"/>
    </source>
</evidence>
<dbReference type="Ensembl" id="ENSSLDT00000012575.1">
    <property type="protein sequence ID" value="ENSSLDP00000012130.1"/>
    <property type="gene ID" value="ENSSLDG00000009657.1"/>
</dbReference>
<accession>A0A3B4X7Y6</accession>
<reference evidence="3" key="2">
    <citation type="submission" date="2025-09" db="UniProtKB">
        <authorList>
            <consortium name="Ensembl"/>
        </authorList>
    </citation>
    <scope>IDENTIFICATION</scope>
</reference>
<name>A0A3B4X7Y6_SERLL</name>
<protein>
    <submittedName>
        <fullName evidence="3">Uncharacterized protein</fullName>
    </submittedName>
</protein>
<keyword evidence="4" id="KW-1185">Reference proteome</keyword>
<dbReference type="Proteomes" id="UP000261360">
    <property type="component" value="Unplaced"/>
</dbReference>
<keyword evidence="1" id="KW-0175">Coiled coil</keyword>
<dbReference type="STRING" id="1841481.ENSSLDP00000012130"/>
<feature type="compositionally biased region" description="Basic and acidic residues" evidence="2">
    <location>
        <begin position="74"/>
        <end position="91"/>
    </location>
</feature>
<evidence type="ECO:0000313" key="4">
    <source>
        <dbReference type="Proteomes" id="UP000261360"/>
    </source>
</evidence>
<dbReference type="Gene3D" id="1.20.5.490">
    <property type="entry name" value="Single helix bin"/>
    <property type="match status" value="1"/>
</dbReference>
<feature type="coiled-coil region" evidence="1">
    <location>
        <begin position="12"/>
        <end position="46"/>
    </location>
</feature>
<evidence type="ECO:0000256" key="2">
    <source>
        <dbReference type="SAM" id="MobiDB-lite"/>
    </source>
</evidence>
<organism evidence="3 4">
    <name type="scientific">Seriola lalandi dorsalis</name>
    <dbReference type="NCBI Taxonomy" id="1841481"/>
    <lineage>
        <taxon>Eukaryota</taxon>
        <taxon>Metazoa</taxon>
        <taxon>Chordata</taxon>
        <taxon>Craniata</taxon>
        <taxon>Vertebrata</taxon>
        <taxon>Euteleostomi</taxon>
        <taxon>Actinopterygii</taxon>
        <taxon>Neopterygii</taxon>
        <taxon>Teleostei</taxon>
        <taxon>Neoteleostei</taxon>
        <taxon>Acanthomorphata</taxon>
        <taxon>Carangaria</taxon>
        <taxon>Carangiformes</taxon>
        <taxon>Carangidae</taxon>
        <taxon>Seriola</taxon>
    </lineage>
</organism>
<sequence length="91" mass="10561">MSGLEADGSRLLRLKEERIGRMERRLREKEEEAAELRRKLHKCESVLRGRGLCSPDSRRTRRAAGVSAEPVEETELRTFSKNKHEGENRTK</sequence>
<feature type="region of interest" description="Disordered" evidence="2">
    <location>
        <begin position="50"/>
        <end position="91"/>
    </location>
</feature>
<proteinExistence type="predicted"/>
<reference evidence="3" key="1">
    <citation type="submission" date="2025-08" db="UniProtKB">
        <authorList>
            <consortium name="Ensembl"/>
        </authorList>
    </citation>
    <scope>IDENTIFICATION</scope>
</reference>
<dbReference type="AlphaFoldDB" id="A0A3B4X7Y6"/>
<evidence type="ECO:0000256" key="1">
    <source>
        <dbReference type="SAM" id="Coils"/>
    </source>
</evidence>